<dbReference type="EMBL" id="BCNV01000009">
    <property type="protein sequence ID" value="GAS85334.1"/>
    <property type="molecule type" value="Genomic_DNA"/>
</dbReference>
<keyword evidence="7" id="KW-0472">Membrane</keyword>
<evidence type="ECO:0000256" key="2">
    <source>
        <dbReference type="ARBA" id="ARBA00005417"/>
    </source>
</evidence>
<dbReference type="PROSITE" id="PS50893">
    <property type="entry name" value="ABC_TRANSPORTER_2"/>
    <property type="match status" value="1"/>
</dbReference>
<evidence type="ECO:0000313" key="9">
    <source>
        <dbReference type="EMBL" id="GAS85334.1"/>
    </source>
</evidence>
<dbReference type="GO" id="GO:0005886">
    <property type="term" value="C:plasma membrane"/>
    <property type="evidence" value="ECO:0007669"/>
    <property type="project" value="UniProtKB-SubCell"/>
</dbReference>
<dbReference type="InterPro" id="IPR003439">
    <property type="entry name" value="ABC_transporter-like_ATP-bd"/>
</dbReference>
<protein>
    <submittedName>
        <fullName evidence="9">ABC transporter</fullName>
    </submittedName>
</protein>
<sequence length="265" mass="29022">MKPLLSVNNLSVTYKGDSLALQELSFSMNKGEIIGIVGESGSGKSTLIRALLGLLPEGGRFTGGEISFQEKMLLRDSRLDWAGVRGKRIAMVFQDSGSYLNPIRSIGSQYIEAIRTHFTVSRKAAQTMAVNMLSDMGLHDPERIMRAYPSQLSGGMKQRTAIAMAVTMEPELLLADEPTSALDVTTQNEVMNRLSVLRSRQGTGMIIVTHNIAVAAHMADRIGVMWGGTLVEMEDTFRIISDPRHEYTRKLLSAVPELEGNVHGS</sequence>
<accession>A0A100VT54</accession>
<comment type="similarity">
    <text evidence="2">Belongs to the ABC transporter superfamily.</text>
</comment>
<dbReference type="Proteomes" id="UP000069697">
    <property type="component" value="Unassembled WGS sequence"/>
</dbReference>
<dbReference type="InterPro" id="IPR027417">
    <property type="entry name" value="P-loop_NTPase"/>
</dbReference>
<proteinExistence type="inferred from homology"/>
<evidence type="ECO:0000256" key="3">
    <source>
        <dbReference type="ARBA" id="ARBA00022448"/>
    </source>
</evidence>
<keyword evidence="4" id="KW-1003">Cell membrane</keyword>
<evidence type="ECO:0000256" key="4">
    <source>
        <dbReference type="ARBA" id="ARBA00022475"/>
    </source>
</evidence>
<organism evidence="9 10">
    <name type="scientific">Paenibacillus amylolyticus</name>
    <dbReference type="NCBI Taxonomy" id="1451"/>
    <lineage>
        <taxon>Bacteria</taxon>
        <taxon>Bacillati</taxon>
        <taxon>Bacillota</taxon>
        <taxon>Bacilli</taxon>
        <taxon>Bacillales</taxon>
        <taxon>Paenibacillaceae</taxon>
        <taxon>Paenibacillus</taxon>
    </lineage>
</organism>
<gene>
    <name evidence="9" type="ORF">PAHA3_5457</name>
</gene>
<name>A0A100VT54_PAEAM</name>
<evidence type="ECO:0000256" key="5">
    <source>
        <dbReference type="ARBA" id="ARBA00022741"/>
    </source>
</evidence>
<evidence type="ECO:0000256" key="6">
    <source>
        <dbReference type="ARBA" id="ARBA00022840"/>
    </source>
</evidence>
<evidence type="ECO:0000259" key="8">
    <source>
        <dbReference type="PROSITE" id="PS50893"/>
    </source>
</evidence>
<comment type="caution">
    <text evidence="9">The sequence shown here is derived from an EMBL/GenBank/DDBJ whole genome shotgun (WGS) entry which is preliminary data.</text>
</comment>
<reference evidence="10" key="2">
    <citation type="submission" date="2016-01" db="EMBL/GenBank/DDBJ databases">
        <title>Draft Genome Sequence of Paenibacillus amylolyticus Heshi-A3 that Was Isolated from Fermented Rice Bran with Aging Salted Mackerel, Which Was Named Heshiko as Traditional Fermented Seafood in Japan.</title>
        <authorList>
            <person name="Akuzawa S."/>
            <person name="Nakagawa J."/>
            <person name="Kanekatsu T."/>
            <person name="Kubota E."/>
            <person name="Ohtake R."/>
            <person name="Suzuki T."/>
            <person name="Kanesaki Y."/>
        </authorList>
    </citation>
    <scope>NUCLEOTIDE SEQUENCE [LARGE SCALE GENOMIC DNA]</scope>
    <source>
        <strain evidence="10">Heshi-A3</strain>
    </source>
</reference>
<evidence type="ECO:0000313" key="10">
    <source>
        <dbReference type="Proteomes" id="UP000069697"/>
    </source>
</evidence>
<dbReference type="GO" id="GO:0016887">
    <property type="term" value="F:ATP hydrolysis activity"/>
    <property type="evidence" value="ECO:0007669"/>
    <property type="project" value="InterPro"/>
</dbReference>
<reference evidence="9 10" key="1">
    <citation type="journal article" date="2016" name="Genome Announc.">
        <title>Draft Genome Sequence of Paenibacillus amylolyticus Heshi-A3, Isolated from Fermented Rice Bran in a Japanese Fermented Seafood Dish.</title>
        <authorList>
            <person name="Akuzawa S."/>
            <person name="Nagaoka J."/>
            <person name="Kanekatsu M."/>
            <person name="Kubota E."/>
            <person name="Ohtake R."/>
            <person name="Suzuki T."/>
            <person name="Kanesaki Y."/>
        </authorList>
    </citation>
    <scope>NUCLEOTIDE SEQUENCE [LARGE SCALE GENOMIC DNA]</scope>
    <source>
        <strain evidence="9 10">Heshi-A3</strain>
    </source>
</reference>
<dbReference type="PANTHER" id="PTHR43297">
    <property type="entry name" value="OLIGOPEPTIDE TRANSPORT ATP-BINDING PROTEIN APPD"/>
    <property type="match status" value="1"/>
</dbReference>
<dbReference type="SMART" id="SM00382">
    <property type="entry name" value="AAA"/>
    <property type="match status" value="1"/>
</dbReference>
<dbReference type="PANTHER" id="PTHR43297:SF2">
    <property type="entry name" value="DIPEPTIDE TRANSPORT ATP-BINDING PROTEIN DPPD"/>
    <property type="match status" value="1"/>
</dbReference>
<dbReference type="AlphaFoldDB" id="A0A100VT54"/>
<dbReference type="InterPro" id="IPR003593">
    <property type="entry name" value="AAA+_ATPase"/>
</dbReference>
<dbReference type="CDD" id="cd03257">
    <property type="entry name" value="ABC_NikE_OppD_transporters"/>
    <property type="match status" value="1"/>
</dbReference>
<evidence type="ECO:0000256" key="1">
    <source>
        <dbReference type="ARBA" id="ARBA00004202"/>
    </source>
</evidence>
<dbReference type="GO" id="GO:0005524">
    <property type="term" value="F:ATP binding"/>
    <property type="evidence" value="ECO:0007669"/>
    <property type="project" value="UniProtKB-KW"/>
</dbReference>
<keyword evidence="3" id="KW-0813">Transport</keyword>
<evidence type="ECO:0000256" key="7">
    <source>
        <dbReference type="ARBA" id="ARBA00023136"/>
    </source>
</evidence>
<dbReference type="SUPFAM" id="SSF52540">
    <property type="entry name" value="P-loop containing nucleoside triphosphate hydrolases"/>
    <property type="match status" value="1"/>
</dbReference>
<dbReference type="Pfam" id="PF00005">
    <property type="entry name" value="ABC_tran"/>
    <property type="match status" value="1"/>
</dbReference>
<feature type="domain" description="ABC transporter" evidence="8">
    <location>
        <begin position="5"/>
        <end position="252"/>
    </location>
</feature>
<dbReference type="Gene3D" id="3.40.50.300">
    <property type="entry name" value="P-loop containing nucleotide triphosphate hydrolases"/>
    <property type="match status" value="1"/>
</dbReference>
<dbReference type="RefSeq" id="WP_153028318.1">
    <property type="nucleotide sequence ID" value="NZ_BCNV01000009.1"/>
</dbReference>
<comment type="subcellular location">
    <subcellularLocation>
        <location evidence="1">Cell membrane</location>
        <topology evidence="1">Peripheral membrane protein</topology>
    </subcellularLocation>
</comment>
<keyword evidence="6" id="KW-0067">ATP-binding</keyword>
<keyword evidence="5" id="KW-0547">Nucleotide-binding</keyword>
<dbReference type="InterPro" id="IPR050388">
    <property type="entry name" value="ABC_Ni/Peptide_Import"/>
</dbReference>